<dbReference type="InterPro" id="IPR011330">
    <property type="entry name" value="Glyco_hydro/deAcase_b/a-brl"/>
</dbReference>
<feature type="domain" description="NodB homology" evidence="10">
    <location>
        <begin position="237"/>
        <end position="421"/>
    </location>
</feature>
<evidence type="ECO:0000256" key="3">
    <source>
        <dbReference type="ARBA" id="ARBA00022801"/>
    </source>
</evidence>
<sequence>MTAFVAAGTLAAVPASAAPASTSVATTTSTAAAATATSTSTSTSTSTDTDTDTDTVVTAVDFEDGTTGTWTPSGAAELDVVPDPADDGAGNVLAITRAADYEGIQSPTGIFEPGLTYTFSMRARLAEPTEPTEPTDPSPSAPTSTGLRFVMKPSYAWVGNTTIGTEWTTVTGTWAADGDPTELQAYLGSADQDAPYTILVDDIMVTTSDTAPPDDVVPGGAINPVPTPVYLAEGGGDVSALTFDDGPNPGTTPALLDFLAEHDLQAVFCVIGQNIQADGGADILRRIVADGHVLCNHSTGYADMGSWTEEQVRADLVENMGIIRDALGNPNQKIPFWRAPNGSWGVTPGVAVGLGMQPLAVRNTIADWETQDVDALTANLRAAMVAGELVLAHDGGGDRSGTLAAVRTVVTERLAAGWEFTVPQGTPPASGPVISTDFEDGTLDGWAPRNGADTSDFSLAVTDADAHDSTRSAALTGREHTGDGIGRDVTGTLQAGVAYDVSAWVRYPEGQPAGDIWLSLASTGDDGSQTFATLGQFDGITSTGWTQVTTTFTMPAHESALLYFETAYNGGITSDWLIDDIVVSVPEPPLIEDLTGIKETVDFPVGVAIDSRETSGAAAQLLNRHFGQITPENHMKPEAWYGDDGAFRRHPEATALMDFAQANDLRVYGHVLVWHSQTPEWFFQDDAGEPLPATDEGRAVLRERLRTHVFSIAEDLSTDYGPFGSDTNPLVAFDVVNEVVSDGGENADGLRRSEWFRILGEEFIDLAFRYADEAFNETYAAAPSDGSPGTVAERPVTLFINDYNTEQDGKQDRYRALVERLLERGVPVDGVGHQFHVSLAMPVSALEGAIERFADLPVTQAVTELDVTTGTPVSQARLIDQGYYFKDAFDVFRTHAEDLFCVTAWGLTDGRSWRVDSGAPLIFDDRYQAKPAYHGAVGAELPARLRTANVFAGDVPLDGGATASPEWDRLPRHAFDAPGGGEAGFQLRWASDHLTVFVSVDDADPAPGDAVTLALGDTGAGSETEYVVGRDGSVAGGAEGADAVATEREGGYDVVVHLPGALEEGATAAFDARVTSGDEAGDTTTAWNTPGALGTLTLIEELSYLEVAEAAEAPRIDGDVDDVWASAGTVTTTKEVEGSGGAVATVSTLWHEGTLFVLADVADPVVDVSGSDPWVQDSVEIYVDGGNAKNGGYRADDTQIRVSAQNAVSFGTGSDAAQRARVASATTLTDGGYRVEASVDLLSYGGLGTFHGLDFQVNDAAGGARRAVRNWADPTGAGYQSTARWGVGQLVGVPVPAWSASAVYTAGDQVSHAGAVFSALWWTQDQRPGATPWGPWSEIGAPTSCADGTYPAWTESWRYAEGETAVHDGHRWVAKWYSRNQEPGSAPWGPWQDLGAC</sequence>
<evidence type="ECO:0000259" key="11">
    <source>
        <dbReference type="PROSITE" id="PS51760"/>
    </source>
</evidence>
<reference evidence="13" key="1">
    <citation type="journal article" date="2019" name="Int. J. Syst. Evol. Microbiol.">
        <title>The Global Catalogue of Microorganisms (GCM) 10K type strain sequencing project: providing services to taxonomists for standard genome sequencing and annotation.</title>
        <authorList>
            <consortium name="The Broad Institute Genomics Platform"/>
            <consortium name="The Broad Institute Genome Sequencing Center for Infectious Disease"/>
            <person name="Wu L."/>
            <person name="Ma J."/>
        </authorList>
    </citation>
    <scope>NUCLEOTIDE SEQUENCE [LARGE SCALE GENOMIC DNA]</scope>
    <source>
        <strain evidence="13">CCM 7044</strain>
    </source>
</reference>
<evidence type="ECO:0000256" key="1">
    <source>
        <dbReference type="ARBA" id="ARBA00007495"/>
    </source>
</evidence>
<evidence type="ECO:0000313" key="12">
    <source>
        <dbReference type="EMBL" id="MFD2793377.1"/>
    </source>
</evidence>
<keyword evidence="5 7" id="KW-0326">Glycosidase</keyword>
<dbReference type="Gene3D" id="3.20.20.370">
    <property type="entry name" value="Glycoside hydrolase/deacetylase"/>
    <property type="match status" value="1"/>
</dbReference>
<evidence type="ECO:0000256" key="6">
    <source>
        <dbReference type="ARBA" id="ARBA00023326"/>
    </source>
</evidence>
<evidence type="ECO:0000256" key="9">
    <source>
        <dbReference type="SAM" id="SignalP"/>
    </source>
</evidence>
<evidence type="ECO:0000256" key="7">
    <source>
        <dbReference type="RuleBase" id="RU361174"/>
    </source>
</evidence>
<dbReference type="Pfam" id="PF02839">
    <property type="entry name" value="CBM_5_12"/>
    <property type="match status" value="1"/>
</dbReference>
<dbReference type="Gene3D" id="3.20.20.80">
    <property type="entry name" value="Glycosidases"/>
    <property type="match status" value="1"/>
</dbReference>
<evidence type="ECO:0000256" key="8">
    <source>
        <dbReference type="SAM" id="MobiDB-lite"/>
    </source>
</evidence>
<keyword evidence="3 7" id="KW-0378">Hydrolase</keyword>
<feature type="compositionally biased region" description="Basic and acidic residues" evidence="8">
    <location>
        <begin position="477"/>
        <end position="486"/>
    </location>
</feature>
<dbReference type="PROSITE" id="PS51677">
    <property type="entry name" value="NODB"/>
    <property type="match status" value="1"/>
</dbReference>
<protein>
    <recommendedName>
        <fullName evidence="7">Beta-xylanase</fullName>
        <ecNumber evidence="7">3.2.1.8</ecNumber>
    </recommendedName>
</protein>
<dbReference type="SUPFAM" id="SSF51055">
    <property type="entry name" value="Carbohydrate binding domain"/>
    <property type="match status" value="2"/>
</dbReference>
<feature type="region of interest" description="Disordered" evidence="8">
    <location>
        <begin position="126"/>
        <end position="146"/>
    </location>
</feature>
<dbReference type="SUPFAM" id="SSF51445">
    <property type="entry name" value="(Trans)glycosidases"/>
    <property type="match status" value="1"/>
</dbReference>
<gene>
    <name evidence="12" type="ORF">ACFS27_07425</name>
</gene>
<keyword evidence="6 7" id="KW-0624">Polysaccharide degradation</keyword>
<accession>A0ABW5VNX1</accession>
<dbReference type="Pfam" id="PF06452">
    <property type="entry name" value="CBM9_1"/>
    <property type="match status" value="1"/>
</dbReference>
<feature type="signal peptide" evidence="9">
    <location>
        <begin position="1"/>
        <end position="17"/>
    </location>
</feature>
<dbReference type="Pfam" id="PF02018">
    <property type="entry name" value="CBM_4_9"/>
    <property type="match status" value="2"/>
</dbReference>
<feature type="chain" id="PRO_5046087647" description="Beta-xylanase" evidence="9">
    <location>
        <begin position="18"/>
        <end position="1397"/>
    </location>
</feature>
<dbReference type="InterPro" id="IPR003610">
    <property type="entry name" value="CBM5/12"/>
</dbReference>
<dbReference type="CDD" id="cd12215">
    <property type="entry name" value="ChiC_BD"/>
    <property type="match status" value="2"/>
</dbReference>
<evidence type="ECO:0000256" key="4">
    <source>
        <dbReference type="ARBA" id="ARBA00023277"/>
    </source>
</evidence>
<dbReference type="PANTHER" id="PTHR31490:SF90">
    <property type="entry name" value="ENDO-1,4-BETA-XYLANASE A"/>
    <property type="match status" value="1"/>
</dbReference>
<proteinExistence type="inferred from homology"/>
<dbReference type="InterPro" id="IPR001000">
    <property type="entry name" value="GH10_dom"/>
</dbReference>
<dbReference type="InterPro" id="IPR002509">
    <property type="entry name" value="NODB_dom"/>
</dbReference>
<evidence type="ECO:0000313" key="13">
    <source>
        <dbReference type="Proteomes" id="UP001597479"/>
    </source>
</evidence>
<dbReference type="PROSITE" id="PS51760">
    <property type="entry name" value="GH10_2"/>
    <property type="match status" value="1"/>
</dbReference>
<feature type="region of interest" description="Disordered" evidence="8">
    <location>
        <begin position="468"/>
        <end position="487"/>
    </location>
</feature>
<evidence type="ECO:0000256" key="2">
    <source>
        <dbReference type="ARBA" id="ARBA00022737"/>
    </source>
</evidence>
<dbReference type="Pfam" id="PF01522">
    <property type="entry name" value="Polysacc_deac_1"/>
    <property type="match status" value="1"/>
</dbReference>
<dbReference type="Gene3D" id="2.60.120.260">
    <property type="entry name" value="Galactose-binding domain-like"/>
    <property type="match status" value="2"/>
</dbReference>
<keyword evidence="9" id="KW-0732">Signal</keyword>
<dbReference type="InterPro" id="IPR044846">
    <property type="entry name" value="GH10"/>
</dbReference>
<dbReference type="InterPro" id="IPR003305">
    <property type="entry name" value="CenC_carb-bd"/>
</dbReference>
<dbReference type="Gene3D" id="2.60.40.1190">
    <property type="match status" value="1"/>
</dbReference>
<dbReference type="PRINTS" id="PR00134">
    <property type="entry name" value="GLHYDRLASE10"/>
</dbReference>
<organism evidence="12 13">
    <name type="scientific">Promicromonospora vindobonensis</name>
    <dbReference type="NCBI Taxonomy" id="195748"/>
    <lineage>
        <taxon>Bacteria</taxon>
        <taxon>Bacillati</taxon>
        <taxon>Actinomycetota</taxon>
        <taxon>Actinomycetes</taxon>
        <taxon>Micrococcales</taxon>
        <taxon>Promicromonosporaceae</taxon>
        <taxon>Promicromonospora</taxon>
    </lineage>
</organism>
<comment type="caution">
    <text evidence="12">The sequence shown here is derived from an EMBL/GenBank/DDBJ whole genome shotgun (WGS) entry which is preliminary data.</text>
</comment>
<dbReference type="Gene3D" id="2.10.10.20">
    <property type="entry name" value="Carbohydrate-binding module superfamily 5/12"/>
    <property type="match status" value="2"/>
</dbReference>
<dbReference type="Proteomes" id="UP001597479">
    <property type="component" value="Unassembled WGS sequence"/>
</dbReference>
<comment type="similarity">
    <text evidence="1 7">Belongs to the glycosyl hydrolase 10 (cellulase F) family.</text>
</comment>
<evidence type="ECO:0000259" key="10">
    <source>
        <dbReference type="PROSITE" id="PS51677"/>
    </source>
</evidence>
<dbReference type="SMART" id="SM00633">
    <property type="entry name" value="Glyco_10"/>
    <property type="match status" value="1"/>
</dbReference>
<keyword evidence="2" id="KW-0677">Repeat</keyword>
<dbReference type="Pfam" id="PF00331">
    <property type="entry name" value="Glyco_hydro_10"/>
    <property type="match status" value="1"/>
</dbReference>
<keyword evidence="13" id="KW-1185">Reference proteome</keyword>
<dbReference type="InterPro" id="IPR017853">
    <property type="entry name" value="GH"/>
</dbReference>
<keyword evidence="4 7" id="KW-0119">Carbohydrate metabolism</keyword>
<comment type="catalytic activity">
    <reaction evidence="7">
        <text>Endohydrolysis of (1-&gt;4)-beta-D-xylosidic linkages in xylans.</text>
        <dbReference type="EC" id="3.2.1.8"/>
    </reaction>
</comment>
<evidence type="ECO:0000256" key="5">
    <source>
        <dbReference type="ARBA" id="ARBA00023295"/>
    </source>
</evidence>
<dbReference type="SUPFAM" id="SSF49344">
    <property type="entry name" value="CBD9-like"/>
    <property type="match status" value="1"/>
</dbReference>
<dbReference type="SUPFAM" id="SSF88713">
    <property type="entry name" value="Glycoside hydrolase/deacetylase"/>
    <property type="match status" value="1"/>
</dbReference>
<dbReference type="PANTHER" id="PTHR31490">
    <property type="entry name" value="GLYCOSYL HYDROLASE"/>
    <property type="match status" value="1"/>
</dbReference>
<dbReference type="EMBL" id="JBHUOG010000001">
    <property type="protein sequence ID" value="MFD2793377.1"/>
    <property type="molecule type" value="Genomic_DNA"/>
</dbReference>
<dbReference type="InterPro" id="IPR008979">
    <property type="entry name" value="Galactose-bd-like_sf"/>
</dbReference>
<dbReference type="InterPro" id="IPR010502">
    <property type="entry name" value="Carb-bd_dom_fam9"/>
</dbReference>
<feature type="domain" description="GH10" evidence="11">
    <location>
        <begin position="591"/>
        <end position="939"/>
    </location>
</feature>
<name>A0ABW5VNX1_9MICO</name>
<dbReference type="SMART" id="SM00495">
    <property type="entry name" value="ChtBD3"/>
    <property type="match status" value="2"/>
</dbReference>
<feature type="region of interest" description="Disordered" evidence="8">
    <location>
        <begin position="29"/>
        <end position="52"/>
    </location>
</feature>
<dbReference type="SUPFAM" id="SSF49785">
    <property type="entry name" value="Galactose-binding domain-like"/>
    <property type="match status" value="2"/>
</dbReference>
<dbReference type="RefSeq" id="WP_377181502.1">
    <property type="nucleotide sequence ID" value="NZ_JBHUOG010000001.1"/>
</dbReference>
<dbReference type="CDD" id="cd10917">
    <property type="entry name" value="CE4_NodB_like_6s_7s"/>
    <property type="match status" value="1"/>
</dbReference>
<dbReference type="EC" id="3.2.1.8" evidence="7"/>
<dbReference type="InterPro" id="IPR036573">
    <property type="entry name" value="CBM_sf_5/12"/>
</dbReference>